<dbReference type="AlphaFoldDB" id="A0A0C3P9X7"/>
<keyword evidence="2" id="KW-1185">Reference proteome</keyword>
<organism evidence="1 2">
    <name type="scientific">Pisolithus tinctorius Marx 270</name>
    <dbReference type="NCBI Taxonomy" id="870435"/>
    <lineage>
        <taxon>Eukaryota</taxon>
        <taxon>Fungi</taxon>
        <taxon>Dikarya</taxon>
        <taxon>Basidiomycota</taxon>
        <taxon>Agaricomycotina</taxon>
        <taxon>Agaricomycetes</taxon>
        <taxon>Agaricomycetidae</taxon>
        <taxon>Boletales</taxon>
        <taxon>Sclerodermatineae</taxon>
        <taxon>Pisolithaceae</taxon>
        <taxon>Pisolithus</taxon>
    </lineage>
</organism>
<protein>
    <submittedName>
        <fullName evidence="1">Uncharacterized protein</fullName>
    </submittedName>
</protein>
<evidence type="ECO:0000313" key="1">
    <source>
        <dbReference type="EMBL" id="KIO10365.1"/>
    </source>
</evidence>
<dbReference type="HOGENOM" id="CLU_187861_0_0_1"/>
<dbReference type="Proteomes" id="UP000054217">
    <property type="component" value="Unassembled WGS sequence"/>
</dbReference>
<sequence>YFDDIINFCDGVGLSDRLAHIKPALKYAPFKSADLWSHFVEESGGDWTCFTSEVV</sequence>
<proteinExistence type="predicted"/>
<reference evidence="2" key="2">
    <citation type="submission" date="2015-01" db="EMBL/GenBank/DDBJ databases">
        <title>Evolutionary Origins and Diversification of the Mycorrhizal Mutualists.</title>
        <authorList>
            <consortium name="DOE Joint Genome Institute"/>
            <consortium name="Mycorrhizal Genomics Consortium"/>
            <person name="Kohler A."/>
            <person name="Kuo A."/>
            <person name="Nagy L.G."/>
            <person name="Floudas D."/>
            <person name="Copeland A."/>
            <person name="Barry K.W."/>
            <person name="Cichocki N."/>
            <person name="Veneault-Fourrey C."/>
            <person name="LaButti K."/>
            <person name="Lindquist E.A."/>
            <person name="Lipzen A."/>
            <person name="Lundell T."/>
            <person name="Morin E."/>
            <person name="Murat C."/>
            <person name="Riley R."/>
            <person name="Ohm R."/>
            <person name="Sun H."/>
            <person name="Tunlid A."/>
            <person name="Henrissat B."/>
            <person name="Grigoriev I.V."/>
            <person name="Hibbett D.S."/>
            <person name="Martin F."/>
        </authorList>
    </citation>
    <scope>NUCLEOTIDE SEQUENCE [LARGE SCALE GENOMIC DNA]</scope>
    <source>
        <strain evidence="2">Marx 270</strain>
    </source>
</reference>
<reference evidence="1 2" key="1">
    <citation type="submission" date="2014-04" db="EMBL/GenBank/DDBJ databases">
        <authorList>
            <consortium name="DOE Joint Genome Institute"/>
            <person name="Kuo A."/>
            <person name="Kohler A."/>
            <person name="Costa M.D."/>
            <person name="Nagy L.G."/>
            <person name="Floudas D."/>
            <person name="Copeland A."/>
            <person name="Barry K.W."/>
            <person name="Cichocki N."/>
            <person name="Veneault-Fourrey C."/>
            <person name="LaButti K."/>
            <person name="Lindquist E.A."/>
            <person name="Lipzen A."/>
            <person name="Lundell T."/>
            <person name="Morin E."/>
            <person name="Murat C."/>
            <person name="Sun H."/>
            <person name="Tunlid A."/>
            <person name="Henrissat B."/>
            <person name="Grigoriev I.V."/>
            <person name="Hibbett D.S."/>
            <person name="Martin F."/>
            <person name="Nordberg H.P."/>
            <person name="Cantor M.N."/>
            <person name="Hua S.X."/>
        </authorList>
    </citation>
    <scope>NUCLEOTIDE SEQUENCE [LARGE SCALE GENOMIC DNA]</scope>
    <source>
        <strain evidence="1 2">Marx 270</strain>
    </source>
</reference>
<evidence type="ECO:0000313" key="2">
    <source>
        <dbReference type="Proteomes" id="UP000054217"/>
    </source>
</evidence>
<name>A0A0C3P9X7_PISTI</name>
<accession>A0A0C3P9X7</accession>
<feature type="non-terminal residue" evidence="1">
    <location>
        <position position="1"/>
    </location>
</feature>
<dbReference type="OrthoDB" id="2707690at2759"/>
<dbReference type="InParanoid" id="A0A0C3P9X7"/>
<gene>
    <name evidence="1" type="ORF">M404DRAFT_129431</name>
</gene>
<dbReference type="EMBL" id="KN831952">
    <property type="protein sequence ID" value="KIO10365.1"/>
    <property type="molecule type" value="Genomic_DNA"/>
</dbReference>